<evidence type="ECO:0000256" key="1">
    <source>
        <dbReference type="SAM" id="MobiDB-lite"/>
    </source>
</evidence>
<reference evidence="3" key="1">
    <citation type="journal article" date="2019" name="Int. J. Syst. Evol. Microbiol.">
        <title>The Global Catalogue of Microorganisms (GCM) 10K type strain sequencing project: providing services to taxonomists for standard genome sequencing and annotation.</title>
        <authorList>
            <consortium name="The Broad Institute Genomics Platform"/>
            <consortium name="The Broad Institute Genome Sequencing Center for Infectious Disease"/>
            <person name="Wu L."/>
            <person name="Ma J."/>
        </authorList>
    </citation>
    <scope>NUCLEOTIDE SEQUENCE [LARGE SCALE GENOMIC DNA]</scope>
    <source>
        <strain evidence="3">CECT 7069</strain>
    </source>
</reference>
<proteinExistence type="predicted"/>
<protein>
    <submittedName>
        <fullName evidence="2">Uncharacterized protein</fullName>
    </submittedName>
</protein>
<name>A0ABT8BGH8_9HYPH</name>
<keyword evidence="3" id="KW-1185">Reference proteome</keyword>
<comment type="caution">
    <text evidence="2">The sequence shown here is derived from an EMBL/GenBank/DDBJ whole genome shotgun (WGS) entry which is preliminary data.</text>
</comment>
<evidence type="ECO:0000313" key="2">
    <source>
        <dbReference type="EMBL" id="MDN3590355.1"/>
    </source>
</evidence>
<evidence type="ECO:0000313" key="3">
    <source>
        <dbReference type="Proteomes" id="UP001224644"/>
    </source>
</evidence>
<accession>A0ABT8BGH8</accession>
<feature type="region of interest" description="Disordered" evidence="1">
    <location>
        <begin position="115"/>
        <end position="134"/>
    </location>
</feature>
<dbReference type="RefSeq" id="WP_238224448.1">
    <property type="nucleotide sequence ID" value="NZ_BPQD01000008.1"/>
</dbReference>
<organism evidence="2 3">
    <name type="scientific">Methylobacterium adhaesivum</name>
    <dbReference type="NCBI Taxonomy" id="333297"/>
    <lineage>
        <taxon>Bacteria</taxon>
        <taxon>Pseudomonadati</taxon>
        <taxon>Pseudomonadota</taxon>
        <taxon>Alphaproteobacteria</taxon>
        <taxon>Hyphomicrobiales</taxon>
        <taxon>Methylobacteriaceae</taxon>
        <taxon>Methylobacterium</taxon>
    </lineage>
</organism>
<gene>
    <name evidence="2" type="ORF">QWZ12_06970</name>
</gene>
<sequence length="134" mass="15010">MALVLHSLSDFKRFLAEPGATIQMVRNTFVDRQGPALRESYRRKGLYAPRTVQALSKKAAVFAVQGHPTTVWLYWDRGIRKWRFADDTVAIPLNTGLGAPDEIVYRCGYAGEPEPPELVIEPPTMPEEGQGQLL</sequence>
<dbReference type="Proteomes" id="UP001224644">
    <property type="component" value="Unassembled WGS sequence"/>
</dbReference>
<dbReference type="EMBL" id="JAUFPX010000004">
    <property type="protein sequence ID" value="MDN3590355.1"/>
    <property type="molecule type" value="Genomic_DNA"/>
</dbReference>